<dbReference type="AlphaFoldDB" id="A0A0F9L923"/>
<dbReference type="Gene3D" id="3.40.20.10">
    <property type="entry name" value="Severin"/>
    <property type="match status" value="1"/>
</dbReference>
<evidence type="ECO:0000313" key="3">
    <source>
        <dbReference type="EMBL" id="KKM91414.1"/>
    </source>
</evidence>
<evidence type="ECO:0000259" key="2">
    <source>
        <dbReference type="Pfam" id="PF00626"/>
    </source>
</evidence>
<organism evidence="3">
    <name type="scientific">marine sediment metagenome</name>
    <dbReference type="NCBI Taxonomy" id="412755"/>
    <lineage>
        <taxon>unclassified sequences</taxon>
        <taxon>metagenomes</taxon>
        <taxon>ecological metagenomes</taxon>
    </lineage>
</organism>
<proteinExistence type="predicted"/>
<dbReference type="SUPFAM" id="SSF55753">
    <property type="entry name" value="Actin depolymerizing proteins"/>
    <property type="match status" value="1"/>
</dbReference>
<dbReference type="EMBL" id="LAZR01006536">
    <property type="protein sequence ID" value="KKM91414.1"/>
    <property type="molecule type" value="Genomic_DNA"/>
</dbReference>
<evidence type="ECO:0000256" key="1">
    <source>
        <dbReference type="SAM" id="MobiDB-lite"/>
    </source>
</evidence>
<protein>
    <recommendedName>
        <fullName evidence="2">Gelsolin-like domain-containing protein</fullName>
    </recommendedName>
</protein>
<gene>
    <name evidence="3" type="ORF">LCGC14_1228790</name>
</gene>
<sequence>MQLFKIKDRGELLELDCLEFEEDDVYLVDDEENNTIYIWVGFKVIQTTKDATADIARKLDKERGGSAKILIMKQKREYGSFLSMMHDLKKGLIPGKAIERRPEFVFKTPPKTLESIKPQESSQSQEVNVEKRTREWLQQYKAQENIKPKQNEDKKAEVVKFIPIGTISSVSEDRLDEPEKDQQFDDNEESMGEPDFKIQIQEAAYFLSLKGYSYNDLCWILAEKIQKINLDIPSIEDIKKKAEEVFNSSCTYDELCWLNSEMDILIKKSYLETEKKFQY</sequence>
<feature type="compositionally biased region" description="Acidic residues" evidence="1">
    <location>
        <begin position="174"/>
        <end position="192"/>
    </location>
</feature>
<dbReference type="InterPro" id="IPR029006">
    <property type="entry name" value="ADF-H/Gelsolin-like_dom_sf"/>
</dbReference>
<reference evidence="3" key="1">
    <citation type="journal article" date="2015" name="Nature">
        <title>Complex archaea that bridge the gap between prokaryotes and eukaryotes.</title>
        <authorList>
            <person name="Spang A."/>
            <person name="Saw J.H."/>
            <person name="Jorgensen S.L."/>
            <person name="Zaremba-Niedzwiedzka K."/>
            <person name="Martijn J."/>
            <person name="Lind A.E."/>
            <person name="van Eijk R."/>
            <person name="Schleper C."/>
            <person name="Guy L."/>
            <person name="Ettema T.J."/>
        </authorList>
    </citation>
    <scope>NUCLEOTIDE SEQUENCE</scope>
</reference>
<feature type="region of interest" description="Disordered" evidence="1">
    <location>
        <begin position="172"/>
        <end position="192"/>
    </location>
</feature>
<dbReference type="Pfam" id="PF00626">
    <property type="entry name" value="Gelsolin"/>
    <property type="match status" value="1"/>
</dbReference>
<comment type="caution">
    <text evidence="3">The sequence shown here is derived from an EMBL/GenBank/DDBJ whole genome shotgun (WGS) entry which is preliminary data.</text>
</comment>
<name>A0A0F9L923_9ZZZZ</name>
<dbReference type="InterPro" id="IPR007123">
    <property type="entry name" value="Gelsolin-like_dom"/>
</dbReference>
<accession>A0A0F9L923</accession>
<feature type="domain" description="Gelsolin-like" evidence="2">
    <location>
        <begin position="19"/>
        <end position="81"/>
    </location>
</feature>